<evidence type="ECO:0000313" key="1">
    <source>
        <dbReference type="EMBL" id="MDQ1103526.1"/>
    </source>
</evidence>
<evidence type="ECO:0000313" key="2">
    <source>
        <dbReference type="Proteomes" id="UP001239215"/>
    </source>
</evidence>
<dbReference type="Proteomes" id="UP001239215">
    <property type="component" value="Unassembled WGS sequence"/>
</dbReference>
<reference evidence="1" key="1">
    <citation type="submission" date="2023-07" db="EMBL/GenBank/DDBJ databases">
        <title>Functional and genomic diversity of the sorghum phyllosphere microbiome.</title>
        <authorList>
            <person name="Shade A."/>
        </authorList>
    </citation>
    <scope>NUCLEOTIDE SEQUENCE</scope>
    <source>
        <strain evidence="1">SORGH_AS_1067</strain>
    </source>
</reference>
<dbReference type="AlphaFoldDB" id="A0AAJ1U2W4"/>
<dbReference type="EMBL" id="JAUTAN010000001">
    <property type="protein sequence ID" value="MDQ1103526.1"/>
    <property type="molecule type" value="Genomic_DNA"/>
</dbReference>
<name>A0AAJ1U2W4_9ACTN</name>
<protein>
    <submittedName>
        <fullName evidence="1">Uncharacterized protein</fullName>
    </submittedName>
</protein>
<sequence>MPTRPEIVCICGSARFADEMRRTNRDLTLAGSIVLAPAEVDGPVDAEQKALLDELHLHKVDLADRVVVVNPGGYVGDSTRREIARARSTGTPVTFTHPG</sequence>
<gene>
    <name evidence="1" type="ORF">QE405_000810</name>
</gene>
<dbReference type="RefSeq" id="WP_307198941.1">
    <property type="nucleotide sequence ID" value="NZ_JAUTAN010000001.1"/>
</dbReference>
<proteinExistence type="predicted"/>
<organism evidence="1 2">
    <name type="scientific">Nocardioides zeae</name>
    <dbReference type="NCBI Taxonomy" id="1457234"/>
    <lineage>
        <taxon>Bacteria</taxon>
        <taxon>Bacillati</taxon>
        <taxon>Actinomycetota</taxon>
        <taxon>Actinomycetes</taxon>
        <taxon>Propionibacteriales</taxon>
        <taxon>Nocardioidaceae</taxon>
        <taxon>Nocardioides</taxon>
    </lineage>
</organism>
<comment type="caution">
    <text evidence="1">The sequence shown here is derived from an EMBL/GenBank/DDBJ whole genome shotgun (WGS) entry which is preliminary data.</text>
</comment>
<accession>A0AAJ1U2W4</accession>